<name>A0A645I8U8_9ZZZZ</name>
<evidence type="ECO:0000313" key="1">
    <source>
        <dbReference type="EMBL" id="MPN43833.1"/>
    </source>
</evidence>
<dbReference type="EMBL" id="VSSQ01102492">
    <property type="protein sequence ID" value="MPN43833.1"/>
    <property type="molecule type" value="Genomic_DNA"/>
</dbReference>
<dbReference type="AlphaFoldDB" id="A0A645I8U8"/>
<accession>A0A645I8U8</accession>
<reference evidence="1" key="1">
    <citation type="submission" date="2019-08" db="EMBL/GenBank/DDBJ databases">
        <authorList>
            <person name="Kucharzyk K."/>
            <person name="Murdoch R.W."/>
            <person name="Higgins S."/>
            <person name="Loffler F."/>
        </authorList>
    </citation>
    <scope>NUCLEOTIDE SEQUENCE</scope>
</reference>
<organism evidence="1">
    <name type="scientific">bioreactor metagenome</name>
    <dbReference type="NCBI Taxonomy" id="1076179"/>
    <lineage>
        <taxon>unclassified sequences</taxon>
        <taxon>metagenomes</taxon>
        <taxon>ecological metagenomes</taxon>
    </lineage>
</organism>
<proteinExistence type="predicted"/>
<gene>
    <name evidence="1" type="ORF">SDC9_191394</name>
</gene>
<comment type="caution">
    <text evidence="1">The sequence shown here is derived from an EMBL/GenBank/DDBJ whole genome shotgun (WGS) entry which is preliminary data.</text>
</comment>
<protein>
    <submittedName>
        <fullName evidence="1">Uncharacterized protein</fullName>
    </submittedName>
</protein>
<sequence>MAKFEDNPDIGQPKIRYYAGSLEDIEIRKEVCNILEGGDVAFIKREERYSLNRDN</sequence>